<dbReference type="AlphaFoldDB" id="A0A7W5CCQ4"/>
<dbReference type="InterPro" id="IPR001296">
    <property type="entry name" value="Glyco_trans_1"/>
</dbReference>
<feature type="domain" description="Glycosyl transferase family 1" evidence="3">
    <location>
        <begin position="187"/>
        <end position="310"/>
    </location>
</feature>
<evidence type="ECO:0000259" key="3">
    <source>
        <dbReference type="Pfam" id="PF00534"/>
    </source>
</evidence>
<protein>
    <submittedName>
        <fullName evidence="5">Glycosyltransferase involved in cell wall biosynthesis</fullName>
    </submittedName>
</protein>
<dbReference type="Gene3D" id="3.40.50.2000">
    <property type="entry name" value="Glycogen Phosphorylase B"/>
    <property type="match status" value="2"/>
</dbReference>
<feature type="transmembrane region" description="Helical" evidence="2">
    <location>
        <begin position="89"/>
        <end position="106"/>
    </location>
</feature>
<evidence type="ECO:0000259" key="4">
    <source>
        <dbReference type="Pfam" id="PF13439"/>
    </source>
</evidence>
<dbReference type="EMBL" id="JACHXW010000022">
    <property type="protein sequence ID" value="MBB3155197.1"/>
    <property type="molecule type" value="Genomic_DNA"/>
</dbReference>
<keyword evidence="2" id="KW-0472">Membrane</keyword>
<keyword evidence="1 5" id="KW-0808">Transferase</keyword>
<reference evidence="5 6" key="1">
    <citation type="submission" date="2020-08" db="EMBL/GenBank/DDBJ databases">
        <title>Genomic Encyclopedia of Type Strains, Phase III (KMG-III): the genomes of soil and plant-associated and newly described type strains.</title>
        <authorList>
            <person name="Whitman W."/>
        </authorList>
    </citation>
    <scope>NUCLEOTIDE SEQUENCE [LARGE SCALE GENOMIC DNA]</scope>
    <source>
        <strain evidence="5 6">CECT 8234</strain>
    </source>
</reference>
<dbReference type="PANTHER" id="PTHR46401">
    <property type="entry name" value="GLYCOSYLTRANSFERASE WBBK-RELATED"/>
    <property type="match status" value="1"/>
</dbReference>
<dbReference type="RefSeq" id="WP_246431969.1">
    <property type="nucleotide sequence ID" value="NZ_CBCSLB010000022.1"/>
</dbReference>
<dbReference type="PANTHER" id="PTHR46401:SF2">
    <property type="entry name" value="GLYCOSYLTRANSFERASE WBBK-RELATED"/>
    <property type="match status" value="1"/>
</dbReference>
<sequence>MNGFADITNETSSNDSGEVRERRAMKVWMWPKSSELNFYNDLLTDSLSREGMEVKDLKHGKLMLQVGQAKAGDIVHIHWMHHAYQNRNLLLFLVKSFIFIMTMLYLKVRRVQLVWTIHNLYPHQVSFPALERFMRTIICKFCSKLLVASESIKRKVMREFGVPAGKLFVVKHGHYLGVYKSKGIDCRKAYGISEDADVYLFLGAIKAYKGVEDLIEAFNAMKSRQSYLIIAGKADKQMESYLKHVEDKENIKLDLRFIPNEEVADLISAVDVMVMPYKEITTSGSAILGLSFRKLIVMPDNDFIDEYFKEDMVVRYNPADYNGLENAMKAALNVKKEHKTPQYEEVLRELEWSTIAQKIKKVYQGWG</sequence>
<keyword evidence="2" id="KW-0812">Transmembrane</keyword>
<evidence type="ECO:0000256" key="1">
    <source>
        <dbReference type="ARBA" id="ARBA00022679"/>
    </source>
</evidence>
<dbReference type="SUPFAM" id="SSF53756">
    <property type="entry name" value="UDP-Glycosyltransferase/glycogen phosphorylase"/>
    <property type="match status" value="1"/>
</dbReference>
<organism evidence="5 6">
    <name type="scientific">Paenibacillus endophyticus</name>
    <dbReference type="NCBI Taxonomy" id="1294268"/>
    <lineage>
        <taxon>Bacteria</taxon>
        <taxon>Bacillati</taxon>
        <taxon>Bacillota</taxon>
        <taxon>Bacilli</taxon>
        <taxon>Bacillales</taxon>
        <taxon>Paenibacillaceae</taxon>
        <taxon>Paenibacillus</taxon>
    </lineage>
</organism>
<dbReference type="GO" id="GO:0016757">
    <property type="term" value="F:glycosyltransferase activity"/>
    <property type="evidence" value="ECO:0007669"/>
    <property type="project" value="InterPro"/>
</dbReference>
<accession>A0A7W5CCQ4</accession>
<gene>
    <name evidence="5" type="ORF">FHS16_005305</name>
</gene>
<dbReference type="Proteomes" id="UP000518605">
    <property type="component" value="Unassembled WGS sequence"/>
</dbReference>
<dbReference type="GO" id="GO:0009103">
    <property type="term" value="P:lipopolysaccharide biosynthetic process"/>
    <property type="evidence" value="ECO:0007669"/>
    <property type="project" value="TreeGrafter"/>
</dbReference>
<evidence type="ECO:0000256" key="2">
    <source>
        <dbReference type="SAM" id="Phobius"/>
    </source>
</evidence>
<dbReference type="CDD" id="cd03801">
    <property type="entry name" value="GT4_PimA-like"/>
    <property type="match status" value="1"/>
</dbReference>
<proteinExistence type="predicted"/>
<dbReference type="InterPro" id="IPR028098">
    <property type="entry name" value="Glyco_trans_4-like_N"/>
</dbReference>
<dbReference type="Pfam" id="PF13439">
    <property type="entry name" value="Glyco_transf_4"/>
    <property type="match status" value="1"/>
</dbReference>
<evidence type="ECO:0000313" key="6">
    <source>
        <dbReference type="Proteomes" id="UP000518605"/>
    </source>
</evidence>
<keyword evidence="6" id="KW-1185">Reference proteome</keyword>
<comment type="caution">
    <text evidence="5">The sequence shown here is derived from an EMBL/GenBank/DDBJ whole genome shotgun (WGS) entry which is preliminary data.</text>
</comment>
<evidence type="ECO:0000313" key="5">
    <source>
        <dbReference type="EMBL" id="MBB3155197.1"/>
    </source>
</evidence>
<dbReference type="Pfam" id="PF00534">
    <property type="entry name" value="Glycos_transf_1"/>
    <property type="match status" value="1"/>
</dbReference>
<name>A0A7W5CCQ4_9BACL</name>
<feature type="domain" description="Glycosyltransferase subfamily 4-like N-terminal" evidence="4">
    <location>
        <begin position="99"/>
        <end position="173"/>
    </location>
</feature>
<keyword evidence="2" id="KW-1133">Transmembrane helix</keyword>